<organism evidence="1 2">
    <name type="scientific">Sphingobacterium kitahiroshimense</name>
    <dbReference type="NCBI Taxonomy" id="470446"/>
    <lineage>
        <taxon>Bacteria</taxon>
        <taxon>Pseudomonadati</taxon>
        <taxon>Bacteroidota</taxon>
        <taxon>Sphingobacteriia</taxon>
        <taxon>Sphingobacteriales</taxon>
        <taxon>Sphingobacteriaceae</taxon>
        <taxon>Sphingobacterium</taxon>
    </lineage>
</organism>
<evidence type="ECO:0000313" key="1">
    <source>
        <dbReference type="EMBL" id="MEN5378806.1"/>
    </source>
</evidence>
<keyword evidence="2" id="KW-1185">Reference proteome</keyword>
<comment type="caution">
    <text evidence="1">The sequence shown here is derived from an EMBL/GenBank/DDBJ whole genome shotgun (WGS) entry which is preliminary data.</text>
</comment>
<dbReference type="Proteomes" id="UP001409291">
    <property type="component" value="Unassembled WGS sequence"/>
</dbReference>
<dbReference type="EMBL" id="JBDJNQ010000008">
    <property type="protein sequence ID" value="MEN5378806.1"/>
    <property type="molecule type" value="Genomic_DNA"/>
</dbReference>
<protein>
    <recommendedName>
        <fullName evidence="3">YcgL domain-containing protein</fullName>
    </recommendedName>
</protein>
<evidence type="ECO:0000313" key="2">
    <source>
        <dbReference type="Proteomes" id="UP001409291"/>
    </source>
</evidence>
<dbReference type="RefSeq" id="WP_168127478.1">
    <property type="nucleotide sequence ID" value="NZ_JBDJLH010000003.1"/>
</dbReference>
<accession>A0ABV0BVS7</accession>
<evidence type="ECO:0008006" key="3">
    <source>
        <dbReference type="Google" id="ProtNLM"/>
    </source>
</evidence>
<sequence>MIYVFKTSVETEKDILILEYDLNEHCTPGRWNFDLQDCDRILRIDTLKENPQSIIGLLQDKGFHCEELPY</sequence>
<proteinExistence type="predicted"/>
<reference evidence="1 2" key="1">
    <citation type="submission" date="2024-04" db="EMBL/GenBank/DDBJ databases">
        <title>WGS of bacteria from Torrens River.</title>
        <authorList>
            <person name="Wyrsch E.R."/>
            <person name="Drigo B."/>
        </authorList>
    </citation>
    <scope>NUCLEOTIDE SEQUENCE [LARGE SCALE GENOMIC DNA]</scope>
    <source>
        <strain evidence="1 2">TWI391</strain>
    </source>
</reference>
<name>A0ABV0BVS7_9SPHI</name>
<gene>
    <name evidence="1" type="ORF">ABE541_16200</name>
</gene>